<evidence type="ECO:0000256" key="1">
    <source>
        <dbReference type="SAM" id="MobiDB-lite"/>
    </source>
</evidence>
<comment type="caution">
    <text evidence="2">The sequence shown here is derived from an EMBL/GenBank/DDBJ whole genome shotgun (WGS) entry which is preliminary data.</text>
</comment>
<protein>
    <submittedName>
        <fullName evidence="2">Chromosome segregation ATPase</fullName>
    </submittedName>
</protein>
<evidence type="ECO:0000313" key="2">
    <source>
        <dbReference type="EMBL" id="MDQ0269947.1"/>
    </source>
</evidence>
<dbReference type="EMBL" id="JAUSUB010000006">
    <property type="protein sequence ID" value="MDQ0269947.1"/>
    <property type="molecule type" value="Genomic_DNA"/>
</dbReference>
<dbReference type="Proteomes" id="UP001238088">
    <property type="component" value="Unassembled WGS sequence"/>
</dbReference>
<reference evidence="2 3" key="1">
    <citation type="submission" date="2023-07" db="EMBL/GenBank/DDBJ databases">
        <title>Genomic Encyclopedia of Type Strains, Phase IV (KMG-IV): sequencing the most valuable type-strain genomes for metagenomic binning, comparative biology and taxonomic classification.</title>
        <authorList>
            <person name="Goeker M."/>
        </authorList>
    </citation>
    <scope>NUCLEOTIDE SEQUENCE [LARGE SCALE GENOMIC DNA]</scope>
    <source>
        <strain evidence="2 3">DSM 23494</strain>
    </source>
</reference>
<sequence length="201" mass="21902">MKREFMEGMGLEKEAIDKIMAEHGKTVESHKTKAAGLQSNVDDLTGQLAKRDKDLKALKKQAEGSEDLQTQLTNLQTKYDTDKKDYEAKIKDAQLSSALKLALNGKVHDTDMVIDRIDKAKIKLDESGNVTEGLDEQIKTLQESKSFLFVPEENPAPEIKGAKPAEGDPGGKGAPTSLGVDFAKMANEKGTNASTENNPWG</sequence>
<accession>A0ABU0AGM5</accession>
<organism evidence="2 3">
    <name type="scientific">Cytobacillus purgationiresistens</name>
    <dbReference type="NCBI Taxonomy" id="863449"/>
    <lineage>
        <taxon>Bacteria</taxon>
        <taxon>Bacillati</taxon>
        <taxon>Bacillota</taxon>
        <taxon>Bacilli</taxon>
        <taxon>Bacillales</taxon>
        <taxon>Bacillaceae</taxon>
        <taxon>Cytobacillus</taxon>
    </lineage>
</organism>
<proteinExistence type="predicted"/>
<gene>
    <name evidence="2" type="ORF">J2S17_001819</name>
</gene>
<dbReference type="InterPro" id="IPR009636">
    <property type="entry name" value="SCAF"/>
</dbReference>
<dbReference type="InterPro" id="IPR027267">
    <property type="entry name" value="AH/BAR_dom_sf"/>
</dbReference>
<dbReference type="RefSeq" id="WP_307473931.1">
    <property type="nucleotide sequence ID" value="NZ_JAUSUB010000006.1"/>
</dbReference>
<dbReference type="Gene3D" id="1.20.1270.60">
    <property type="entry name" value="Arfaptin homology (AH) domain/BAR domain"/>
    <property type="match status" value="1"/>
</dbReference>
<evidence type="ECO:0000313" key="3">
    <source>
        <dbReference type="Proteomes" id="UP001238088"/>
    </source>
</evidence>
<feature type="region of interest" description="Disordered" evidence="1">
    <location>
        <begin position="152"/>
        <end position="179"/>
    </location>
</feature>
<dbReference type="Pfam" id="PF06810">
    <property type="entry name" value="Phage_scaffold"/>
    <property type="match status" value="1"/>
</dbReference>
<keyword evidence="3" id="KW-1185">Reference proteome</keyword>
<name>A0ABU0AGM5_9BACI</name>